<dbReference type="SUPFAM" id="SSF81296">
    <property type="entry name" value="E set domains"/>
    <property type="match status" value="1"/>
</dbReference>
<comment type="catalytic activity">
    <reaction evidence="12 14">
        <text>hydrolysis of (1-&gt;4)-alpha-D-glucosidic linkage in 4-alpha-D-[(1-&gt;4)-alpha-D-glucanosyl]n trehalose to yield trehalose and (1-&gt;4)-alpha-D-glucan.</text>
        <dbReference type="EC" id="3.2.1.141"/>
    </reaction>
</comment>
<evidence type="ECO:0000313" key="19">
    <source>
        <dbReference type="Proteomes" id="UP000294678"/>
    </source>
</evidence>
<evidence type="ECO:0000256" key="4">
    <source>
        <dbReference type="ARBA" id="ARBA00012268"/>
    </source>
</evidence>
<evidence type="ECO:0000256" key="10">
    <source>
        <dbReference type="ARBA" id="ARBA00032057"/>
    </source>
</evidence>
<gene>
    <name evidence="18" type="ORF">EV215_0831</name>
</gene>
<dbReference type="PIRSF" id="PIRSF006337">
    <property type="entry name" value="Trehalose_TreZ"/>
    <property type="match status" value="1"/>
</dbReference>
<proteinExistence type="inferred from homology"/>
<accession>A0AA46DZ53</accession>
<dbReference type="Gene3D" id="2.60.40.10">
    <property type="entry name" value="Immunoglobulins"/>
    <property type="match status" value="1"/>
</dbReference>
<keyword evidence="7 14" id="KW-0378">Hydrolase</keyword>
<dbReference type="GO" id="GO:0033942">
    <property type="term" value="F:4-alpha-D-(1-&gt;4)-alpha-D-glucanotrehalose trehalohydrolase activity"/>
    <property type="evidence" value="ECO:0007669"/>
    <property type="project" value="UniProtKB-EC"/>
</dbReference>
<dbReference type="InterPro" id="IPR044901">
    <property type="entry name" value="Trehalose_TreZ_E-set_sf"/>
</dbReference>
<dbReference type="Gene3D" id="3.20.20.80">
    <property type="entry name" value="Glycosidases"/>
    <property type="match status" value="1"/>
</dbReference>
<keyword evidence="8" id="KW-0119">Carbohydrate metabolism</keyword>
<keyword evidence="6" id="KW-0963">Cytoplasm</keyword>
<dbReference type="Pfam" id="PF00128">
    <property type="entry name" value="Alpha-amylase"/>
    <property type="match status" value="1"/>
</dbReference>
<evidence type="ECO:0000256" key="8">
    <source>
        <dbReference type="ARBA" id="ARBA00023277"/>
    </source>
</evidence>
<dbReference type="AlphaFoldDB" id="A0AA46DZ53"/>
<dbReference type="InterPro" id="IPR017853">
    <property type="entry name" value="GH"/>
</dbReference>
<dbReference type="Gene3D" id="1.10.10.760">
    <property type="entry name" value="E-set domains of sugar-utilizing enzymes"/>
    <property type="match status" value="1"/>
</dbReference>
<dbReference type="GO" id="GO:0005737">
    <property type="term" value="C:cytoplasm"/>
    <property type="evidence" value="ECO:0007669"/>
    <property type="project" value="UniProtKB-SubCell"/>
</dbReference>
<feature type="active site" description="Proton donor" evidence="15">
    <location>
        <position position="293"/>
    </location>
</feature>
<evidence type="ECO:0000256" key="2">
    <source>
        <dbReference type="ARBA" id="ARBA00005199"/>
    </source>
</evidence>
<comment type="pathway">
    <text evidence="2 14">Glycan biosynthesis; trehalose biosynthesis.</text>
</comment>
<sequence>MKLGHSYEEDCSKFVVWANRHNVMKIIFPELDREHDMEKLKGSYFEYKCSKLPEGTKYYFQTADGNLYPDPASKSQPKGVHKYSEIINVKNKDKPKQFKGIDLRDAIIYEIHIGTFTKEGTFDAAIKKISYLKKLGINVVEIMPVFSFPGDRNWGYDGVYPYAVDESYGGVKEFIRFINECNKNNIAVILDVVYNHFGPEGNYLGIYSQYFTKRYSTPWGSAISFDGRNSEHVKKYFLDNVKFWLEDVKIDGFRLDAILSIYDFSESHFLDDLYDLVKDTEIKEKRIINVISENPYHTIKSNYKIKLDGHWEEDFHHSIHSYFTGETHTYLREYGSFNKIKDMFENGYCTEFWRNKYFSEPYRLIISIQTHDQIGNRPFGDRLSNLITYEQYKLAAFSMFALPYTPMLFMGEEYFETNPFLFFTSFSDKKVIKGVRAGRKKEFEFLDEDIPDSQDINTFYSSKLDFEKLTNKKHSETFNFYKTMIQLKKEKILGYNNRSKVEVYADEETKIIYIKNCYKNSFALMNFSDKETNYTLFKDMKVIFSGNNYSLIGKIENNIKLQPYGFVLYEY</sequence>
<name>A0AA46DZ53_9FUSO</name>
<feature type="site" description="Transition state stabilizer" evidence="16">
    <location>
        <position position="372"/>
    </location>
</feature>
<comment type="subcellular location">
    <subcellularLocation>
        <location evidence="1 15">Cytoplasm</location>
    </subcellularLocation>
</comment>
<evidence type="ECO:0000256" key="5">
    <source>
        <dbReference type="ARBA" id="ARBA00015938"/>
    </source>
</evidence>
<evidence type="ECO:0000256" key="1">
    <source>
        <dbReference type="ARBA" id="ARBA00004496"/>
    </source>
</evidence>
<feature type="active site" description="Nucleophile" evidence="15">
    <location>
        <position position="256"/>
    </location>
</feature>
<dbReference type="CDD" id="cd11325">
    <property type="entry name" value="AmyAc_GTHase"/>
    <property type="match status" value="1"/>
</dbReference>
<dbReference type="SUPFAM" id="SSF51445">
    <property type="entry name" value="(Trans)glycosidases"/>
    <property type="match status" value="1"/>
</dbReference>
<dbReference type="Proteomes" id="UP000294678">
    <property type="component" value="Unassembled WGS sequence"/>
</dbReference>
<keyword evidence="19" id="KW-1185">Reference proteome</keyword>
<evidence type="ECO:0000256" key="14">
    <source>
        <dbReference type="PIRNR" id="PIRNR006337"/>
    </source>
</evidence>
<dbReference type="PANTHER" id="PTHR43002">
    <property type="entry name" value="GLYCOGEN DEBRANCHING ENZYME"/>
    <property type="match status" value="1"/>
</dbReference>
<dbReference type="EC" id="3.2.1.141" evidence="4 13"/>
<reference evidence="18 19" key="1">
    <citation type="submission" date="2019-03" db="EMBL/GenBank/DDBJ databases">
        <title>Genomic Encyclopedia of Type Strains, Phase IV (KMG-IV): sequencing the most valuable type-strain genomes for metagenomic binning, comparative biology and taxonomic classification.</title>
        <authorList>
            <person name="Goeker M."/>
        </authorList>
    </citation>
    <scope>NUCLEOTIDE SEQUENCE [LARGE SCALE GENOMIC DNA]</scope>
    <source>
        <strain evidence="18 19">DSM 100055</strain>
    </source>
</reference>
<evidence type="ECO:0000256" key="7">
    <source>
        <dbReference type="ARBA" id="ARBA00022801"/>
    </source>
</evidence>
<evidence type="ECO:0000256" key="15">
    <source>
        <dbReference type="PIRSR" id="PIRSR006337-1"/>
    </source>
</evidence>
<evidence type="ECO:0000256" key="16">
    <source>
        <dbReference type="PIRSR" id="PIRSR006337-3"/>
    </source>
</evidence>
<dbReference type="NCBIfam" id="TIGR02402">
    <property type="entry name" value="trehalose_TreZ"/>
    <property type="match status" value="1"/>
</dbReference>
<dbReference type="GO" id="GO:0005992">
    <property type="term" value="P:trehalose biosynthetic process"/>
    <property type="evidence" value="ECO:0007669"/>
    <property type="project" value="UniProtKB-UniRule"/>
</dbReference>
<dbReference type="EMBL" id="SOBG01000003">
    <property type="protein sequence ID" value="TDT71456.1"/>
    <property type="molecule type" value="Genomic_DNA"/>
</dbReference>
<evidence type="ECO:0000256" key="6">
    <source>
        <dbReference type="ARBA" id="ARBA00022490"/>
    </source>
</evidence>
<evidence type="ECO:0000256" key="3">
    <source>
        <dbReference type="ARBA" id="ARBA00008061"/>
    </source>
</evidence>
<evidence type="ECO:0000259" key="17">
    <source>
        <dbReference type="SMART" id="SM00642"/>
    </source>
</evidence>
<protein>
    <recommendedName>
        <fullName evidence="5 13">Malto-oligosyltrehalose trehalohydrolase</fullName>
        <shortName evidence="14">MTHase</shortName>
        <ecNumber evidence="4 13">3.2.1.141</ecNumber>
    </recommendedName>
    <alternativeName>
        <fullName evidence="11 14">4-alpha-D-((1-&gt;4)-alpha-D-glucano)trehalose trehalohydrolase</fullName>
    </alternativeName>
    <alternativeName>
        <fullName evidence="10 14">Maltooligosyl trehalose trehalohydrolase</fullName>
    </alternativeName>
</protein>
<dbReference type="SMART" id="SM00642">
    <property type="entry name" value="Aamy"/>
    <property type="match status" value="1"/>
</dbReference>
<keyword evidence="9 14" id="KW-0326">Glycosidase</keyword>
<dbReference type="InterPro" id="IPR006047">
    <property type="entry name" value="GH13_cat_dom"/>
</dbReference>
<feature type="domain" description="Glycosyl hydrolase family 13 catalytic" evidence="17">
    <location>
        <begin position="110"/>
        <end position="439"/>
    </location>
</feature>
<comment type="similarity">
    <text evidence="3 14">Belongs to the glycosyl hydrolase 13 family.</text>
</comment>
<evidence type="ECO:0000256" key="11">
    <source>
        <dbReference type="ARBA" id="ARBA00033284"/>
    </source>
</evidence>
<organism evidence="18 19">
    <name type="scientific">Hypnocyclicus thermotrophus</name>
    <dbReference type="NCBI Taxonomy" id="1627895"/>
    <lineage>
        <taxon>Bacteria</taxon>
        <taxon>Fusobacteriati</taxon>
        <taxon>Fusobacteriota</taxon>
        <taxon>Fusobacteriia</taxon>
        <taxon>Fusobacteriales</taxon>
        <taxon>Fusobacteriaceae</taxon>
        <taxon>Hypnocyclicus</taxon>
    </lineage>
</organism>
<evidence type="ECO:0000313" key="18">
    <source>
        <dbReference type="EMBL" id="TDT71456.1"/>
    </source>
</evidence>
<evidence type="ECO:0000256" key="12">
    <source>
        <dbReference type="ARBA" id="ARBA00034013"/>
    </source>
</evidence>
<dbReference type="InterPro" id="IPR014756">
    <property type="entry name" value="Ig_E-set"/>
</dbReference>
<dbReference type="InterPro" id="IPR012768">
    <property type="entry name" value="Trehalose_TreZ"/>
</dbReference>
<evidence type="ECO:0000256" key="9">
    <source>
        <dbReference type="ARBA" id="ARBA00023295"/>
    </source>
</evidence>
<dbReference type="RefSeq" id="WP_134112724.1">
    <property type="nucleotide sequence ID" value="NZ_SOBG01000003.1"/>
</dbReference>
<evidence type="ECO:0000256" key="13">
    <source>
        <dbReference type="NCBIfam" id="TIGR02402"/>
    </source>
</evidence>
<dbReference type="InterPro" id="IPR013783">
    <property type="entry name" value="Ig-like_fold"/>
</dbReference>
<comment type="caution">
    <text evidence="18">The sequence shown here is derived from an EMBL/GenBank/DDBJ whole genome shotgun (WGS) entry which is preliminary data.</text>
</comment>